<evidence type="ECO:0000256" key="1">
    <source>
        <dbReference type="ARBA" id="ARBA00037992"/>
    </source>
</evidence>
<keyword evidence="2" id="KW-0539">Nucleus</keyword>
<feature type="region of interest" description="Disordered" evidence="3">
    <location>
        <begin position="121"/>
        <end position="143"/>
    </location>
</feature>
<evidence type="ECO:0000259" key="4">
    <source>
        <dbReference type="PROSITE" id="PS51319"/>
    </source>
</evidence>
<dbReference type="InterPro" id="IPR051037">
    <property type="entry name" value="RNAPII_TF_IWS1"/>
</dbReference>
<dbReference type="Pfam" id="PF08711">
    <property type="entry name" value="Med26"/>
    <property type="match status" value="1"/>
</dbReference>
<dbReference type="InterPro" id="IPR017923">
    <property type="entry name" value="TFIIS_N"/>
</dbReference>
<dbReference type="InterPro" id="IPR035441">
    <property type="entry name" value="TFIIS/LEDGF_dom_sf"/>
</dbReference>
<comment type="similarity">
    <text evidence="1">Belongs to the IWS1 family.</text>
</comment>
<feature type="region of interest" description="Disordered" evidence="3">
    <location>
        <begin position="388"/>
        <end position="429"/>
    </location>
</feature>
<dbReference type="SUPFAM" id="SSF47676">
    <property type="entry name" value="Conserved domain common to transcription factors TFIIS, elongin A, CRSP70"/>
    <property type="match status" value="1"/>
</dbReference>
<dbReference type="GO" id="GO:0016973">
    <property type="term" value="P:poly(A)+ mRNA export from nucleus"/>
    <property type="evidence" value="ECO:0007669"/>
    <property type="project" value="TreeGrafter"/>
</dbReference>
<dbReference type="Gene3D" id="1.20.930.10">
    <property type="entry name" value="Conserved domain common to transcription factors TFIIS, elongin A, CRSP70"/>
    <property type="match status" value="1"/>
</dbReference>
<feature type="compositionally biased region" description="Acidic residues" evidence="3">
    <location>
        <begin position="18"/>
        <end position="28"/>
    </location>
</feature>
<gene>
    <name evidence="5" type="ORF">PM001_LOCUS5376</name>
</gene>
<evidence type="ECO:0000313" key="5">
    <source>
        <dbReference type="EMBL" id="CAK7916325.1"/>
    </source>
</evidence>
<dbReference type="EMBL" id="CAKLBY020000044">
    <property type="protein sequence ID" value="CAK7916325.1"/>
    <property type="molecule type" value="Genomic_DNA"/>
</dbReference>
<sequence length="429" mass="48995">MGTADDDEHKKRSINEMFGDEDSGDSGDEQVPRPTTSTTADASGLFGSDSESGGEEEKPAKRPLPPPVKRVKKSRDDDGGRKQRDEGDEYDSGEDVATTKDDEDFIDRDDDLADVLGEYAEDRQHFDDERPMDEQEPRQEQKDDFFDRTLKSLKTGRARAKLNLLPQEMEQITQEVLYRMDKAYADDLASMAERRAALEKIKFVDSALHILRKLQFQPMLLDFDLLTIVKKWIQPFEDDTLPNVGLRTKMLDMVSKMPVFKEHLKRSGLGKVVMQLMKHPQETPENKELCRSLIERWSRAVFNKTLDFSKLAELEAEKAENEAYRRRGRLRRQNKSKSQARSTDRGGNVFNARGADNGSKTEASERAELPEQLHIDFLLRPQSKVDMNAVQTKKVDSDSRKARLTKRMQEIAKPGKKTKRATGVSIEGR</sequence>
<evidence type="ECO:0000256" key="3">
    <source>
        <dbReference type="SAM" id="MobiDB-lite"/>
    </source>
</evidence>
<feature type="domain" description="TFIIS N-terminal" evidence="4">
    <location>
        <begin position="227"/>
        <end position="304"/>
    </location>
</feature>
<evidence type="ECO:0000256" key="2">
    <source>
        <dbReference type="PROSITE-ProRule" id="PRU00649"/>
    </source>
</evidence>
<feature type="compositionally biased region" description="Basic and acidic residues" evidence="3">
    <location>
        <begin position="74"/>
        <end position="85"/>
    </location>
</feature>
<dbReference type="GO" id="GO:0005634">
    <property type="term" value="C:nucleus"/>
    <property type="evidence" value="ECO:0007669"/>
    <property type="project" value="UniProtKB-SubCell"/>
</dbReference>
<feature type="region of interest" description="Disordered" evidence="3">
    <location>
        <begin position="1"/>
        <end position="107"/>
    </location>
</feature>
<protein>
    <recommendedName>
        <fullName evidence="4">TFIIS N-terminal domain-containing protein</fullName>
    </recommendedName>
</protein>
<accession>A0AAV1TCM1</accession>
<comment type="subcellular location">
    <subcellularLocation>
        <location evidence="2">Nucleus</location>
    </subcellularLocation>
</comment>
<name>A0AAV1TCM1_9STRA</name>
<proteinExistence type="inferred from homology"/>
<dbReference type="Proteomes" id="UP001162060">
    <property type="component" value="Unassembled WGS sequence"/>
</dbReference>
<dbReference type="PANTHER" id="PTHR46010">
    <property type="entry name" value="PROTEIN IWS1 HOMOLOG"/>
    <property type="match status" value="1"/>
</dbReference>
<organism evidence="5 6">
    <name type="scientific">Peronospora matthiolae</name>
    <dbReference type="NCBI Taxonomy" id="2874970"/>
    <lineage>
        <taxon>Eukaryota</taxon>
        <taxon>Sar</taxon>
        <taxon>Stramenopiles</taxon>
        <taxon>Oomycota</taxon>
        <taxon>Peronosporomycetes</taxon>
        <taxon>Peronosporales</taxon>
        <taxon>Peronosporaceae</taxon>
        <taxon>Peronospora</taxon>
    </lineage>
</organism>
<dbReference type="AlphaFoldDB" id="A0AAV1TCM1"/>
<evidence type="ECO:0000313" key="6">
    <source>
        <dbReference type="Proteomes" id="UP001162060"/>
    </source>
</evidence>
<feature type="compositionally biased region" description="Basic residues" evidence="3">
    <location>
        <begin position="326"/>
        <end position="335"/>
    </location>
</feature>
<dbReference type="PANTHER" id="PTHR46010:SF1">
    <property type="entry name" value="PROTEIN IWS1 HOMOLOG"/>
    <property type="match status" value="1"/>
</dbReference>
<feature type="region of interest" description="Disordered" evidence="3">
    <location>
        <begin position="319"/>
        <end position="368"/>
    </location>
</feature>
<comment type="caution">
    <text evidence="5">The sequence shown here is derived from an EMBL/GenBank/DDBJ whole genome shotgun (WGS) entry which is preliminary data.</text>
</comment>
<dbReference type="PROSITE" id="PS51319">
    <property type="entry name" value="TFIIS_N"/>
    <property type="match status" value="1"/>
</dbReference>
<reference evidence="5" key="1">
    <citation type="submission" date="2024-01" db="EMBL/GenBank/DDBJ databases">
        <authorList>
            <person name="Webb A."/>
        </authorList>
    </citation>
    <scope>NUCLEOTIDE SEQUENCE</scope>
    <source>
        <strain evidence="5">Pm1</strain>
    </source>
</reference>